<keyword evidence="1" id="KW-1133">Transmembrane helix</keyword>
<keyword evidence="1" id="KW-0812">Transmembrane</keyword>
<name>A0A0F9R9P7_9ZZZZ</name>
<dbReference type="EMBL" id="LAZR01003108">
    <property type="protein sequence ID" value="KKN21906.1"/>
    <property type="molecule type" value="Genomic_DNA"/>
</dbReference>
<evidence type="ECO:0000313" key="2">
    <source>
        <dbReference type="EMBL" id="KKN21906.1"/>
    </source>
</evidence>
<comment type="caution">
    <text evidence="2">The sequence shown here is derived from an EMBL/GenBank/DDBJ whole genome shotgun (WGS) entry which is preliminary data.</text>
</comment>
<sequence>MMVKGYYFNESHIDFDPSSTIFKYNFKTLDISAPNGKNLHNFEKIVVYINFTEGAYSDYTQFRLLNNAITNNPEATTWTKNDTLYVDYEYNDIDYFLLMEEYTVGSEDSMFEYFNYTRNDRFMIQNPMDLTYSLNMGKRFEDFQNFTRENDPKTVLEFLDFDEDGTHELVVQKDDITGDGIFDSFKYGFVNPAGEISFHTLFQRATSVEISTEKLNDIQVSEKYQVNWKDIARPNYITVQRTITSNTTTTTRREVTNTLIQKDTDFDGFVDSEVGHEIITTSIVAEIYTEEVSHLHFTPTVNNPYGSEHDAWLTEYRNSTIYYFDTVISYTFRDFENDNAISTRYYDDIFPNHITEMYNLDNYLVPVYNNQNDEDPSNNIVVQAPALEYLLTLSHERDGVPAIYDRKIIVEDGTIEAENILATEKVFFIPGAFNKVTGIADYNLEQEIKANVIEVIPSQGAYYDNVPQFSPDTIYGYSYYYYDETGDGRHSTIFIGKTGGTEVKAIGFDYDGDSIFNPFKKNLVERHIIRNESTSTVSQSMADYIENKYGKLIDLNPIKNSGEGFFLEPTFRDSLFDLWKTQFTSETSQLIKEINALTVDKFLAAHTLDVIFGDFLDQMLAIGIGMALASVATAATANPVLGYIAYIIGFGIGYFITSLSQQTEKQRTINYYIAYQTFHNPAYEATETLSERAWGDETITNTLQGSSTGTYAPVKVETDRFAYEADVVLAPSGIDKTSGLFAKIKNIELDYALQTRGYLVYSDWGDPEVESFFYTEEEYTQWHLTKDGFAYATTVTKNTMRDPIQFDYMGNSIMYIENAIDNATTVNNDDHYDRIIPYMVDQYPTLIFADSRGSISIPEFYLDYPIMVDSDEFATLSKEYYSIYKVFNESSNTIQIIPESSSHGLYSQILSFDVYILNSIGQVLDVLEDFTDRYTYDSSTGILTLEPIIYNIFTQKLIDNPNINIIFDFKIEKYRDISDTSITLEAQNNRIATMQSIHASILEYTYQATIAQKTQERLNEIAYTIFLTTVTTALSIGVSAASKAIGSLLSGGAAVGTKIAVGMLKLVSAIVSEVYEELYVDPLIEAYVTKLVADAGGNWYEQIFWSSLAESGREAGMSMVTQSLGSIAIHSQVQTSQNLAITPQNSIIDMSQMNTELKAQSSDTLLKEIKSTLLSSLLVFAGVSVGGIFGSAGVGLANLMIPIGMIVEAGGEVKDIVENSLKARSAPVPDAIINIHSEISDAGKARIDRSAVEVSTLSEPNMPQPSRKLVTKVFETSRTDFDYNAYHDDTLRMIQKPGIHFMPDTEFDGINLGWDSEILRRIFLKNKENNELIIKISVVAINQLFRTYKSVEQNIPPSFIKEYKLNVYKTLVERIEAGKRKVISSKNIQRMIEGALIAVKRHILNEDNEFLKNLIEYKKFSLAVERIHFMNLKTNLDISTEERIIPQRVALFENLRNLLRYQDMFGSKGFTIPLIKFGKLIKRPRLQPFSLKDSRIESPELMDINYKILDITLKDLKSVGLDYSYAQLRTFKRKASEIIKEFMFSNPYSTPYINKEDIEISEKEGIDYIGHKFDLVRSVGYLLYKSQYSGKFLASKTPFFKFQDLYNYYIMKPMALTEKKISNLLELFTNRKNFNQRDLYVKQTIKDLNKYKDTFALISSSVVGFYTHALEELAALTSLILDKKITIEHESTVEDGKHVADLTIQVDKNFRTKYGALFKKKYQLDLSKIVTINIDFTDSYKGRGPLFIKAKFLKNYQSKTSISLIILTNHKLYDKTRAKTYIDSFSPYLNALGPSYFPQHIRLVTMEDFISFFEIKDISKGIKPLTDLGYIRLLKDRALSHDPDVSNEAFEILFHLYIKAKFTLKLIKDTPADAASILRTRQLDITKFLGDPNSKIDDFL</sequence>
<proteinExistence type="predicted"/>
<organism evidence="2">
    <name type="scientific">marine sediment metagenome</name>
    <dbReference type="NCBI Taxonomy" id="412755"/>
    <lineage>
        <taxon>unclassified sequences</taxon>
        <taxon>metagenomes</taxon>
        <taxon>ecological metagenomes</taxon>
    </lineage>
</organism>
<accession>A0A0F9R9P7</accession>
<reference evidence="2" key="1">
    <citation type="journal article" date="2015" name="Nature">
        <title>Complex archaea that bridge the gap between prokaryotes and eukaryotes.</title>
        <authorList>
            <person name="Spang A."/>
            <person name="Saw J.H."/>
            <person name="Jorgensen S.L."/>
            <person name="Zaremba-Niedzwiedzka K."/>
            <person name="Martijn J."/>
            <person name="Lind A.E."/>
            <person name="van Eijk R."/>
            <person name="Schleper C."/>
            <person name="Guy L."/>
            <person name="Ettema T.J."/>
        </authorList>
    </citation>
    <scope>NUCLEOTIDE SEQUENCE</scope>
</reference>
<feature type="transmembrane region" description="Helical" evidence="1">
    <location>
        <begin position="640"/>
        <end position="657"/>
    </location>
</feature>
<protein>
    <submittedName>
        <fullName evidence="2">Uncharacterized protein</fullName>
    </submittedName>
</protein>
<gene>
    <name evidence="2" type="ORF">LCGC14_0920620</name>
</gene>
<evidence type="ECO:0000256" key="1">
    <source>
        <dbReference type="SAM" id="Phobius"/>
    </source>
</evidence>
<keyword evidence="1" id="KW-0472">Membrane</keyword>